<keyword evidence="1" id="KW-1133">Transmembrane helix</keyword>
<dbReference type="Pfam" id="PF16028">
    <property type="entry name" value="SLC3A2_N"/>
    <property type="match status" value="1"/>
</dbReference>
<feature type="transmembrane region" description="Helical" evidence="1">
    <location>
        <begin position="64"/>
        <end position="86"/>
    </location>
</feature>
<dbReference type="OrthoDB" id="204980at2759"/>
<evidence type="ECO:0000313" key="3">
    <source>
        <dbReference type="EMBL" id="KAG5670465.1"/>
    </source>
</evidence>
<keyword evidence="1" id="KW-0812">Transmembrane</keyword>
<sequence length="123" mass="14127">MATEKTPLLASIKDDVIIDMAIIENIKLKKIIDENNNVTIKESLNYEQLLPYIIDPYWIRVRKIFFSLYCTTFIVILLAACISAFMSTSSCKTSPIFMNHIDKSFALNDTNIVSMLFSQYDQT</sequence>
<dbReference type="InterPro" id="IPR031984">
    <property type="entry name" value="SLC3A2_N"/>
</dbReference>
<dbReference type="EMBL" id="JADBJN010000003">
    <property type="protein sequence ID" value="KAG5670465.1"/>
    <property type="molecule type" value="Genomic_DNA"/>
</dbReference>
<keyword evidence="1" id="KW-0472">Membrane</keyword>
<evidence type="ECO:0000259" key="2">
    <source>
        <dbReference type="Pfam" id="PF16028"/>
    </source>
</evidence>
<gene>
    <name evidence="3" type="ORF">PVAND_000728</name>
</gene>
<evidence type="ECO:0000256" key="1">
    <source>
        <dbReference type="SAM" id="Phobius"/>
    </source>
</evidence>
<accession>A0A9J6BKR0</accession>
<proteinExistence type="predicted"/>
<evidence type="ECO:0000313" key="4">
    <source>
        <dbReference type="Proteomes" id="UP001107558"/>
    </source>
</evidence>
<organism evidence="3 4">
    <name type="scientific">Polypedilum vanderplanki</name>
    <name type="common">Sleeping chironomid midge</name>
    <dbReference type="NCBI Taxonomy" id="319348"/>
    <lineage>
        <taxon>Eukaryota</taxon>
        <taxon>Metazoa</taxon>
        <taxon>Ecdysozoa</taxon>
        <taxon>Arthropoda</taxon>
        <taxon>Hexapoda</taxon>
        <taxon>Insecta</taxon>
        <taxon>Pterygota</taxon>
        <taxon>Neoptera</taxon>
        <taxon>Endopterygota</taxon>
        <taxon>Diptera</taxon>
        <taxon>Nematocera</taxon>
        <taxon>Chironomoidea</taxon>
        <taxon>Chironomidae</taxon>
        <taxon>Chironominae</taxon>
        <taxon>Polypedilum</taxon>
        <taxon>Polypedilum</taxon>
    </lineage>
</organism>
<dbReference type="AlphaFoldDB" id="A0A9J6BKR0"/>
<name>A0A9J6BKR0_POLVA</name>
<protein>
    <recommendedName>
        <fullName evidence="2">Solute carrier family 3 member 2 N-terminal domain-containing protein</fullName>
    </recommendedName>
</protein>
<comment type="caution">
    <text evidence="3">The sequence shown here is derived from an EMBL/GenBank/DDBJ whole genome shotgun (WGS) entry which is preliminary data.</text>
</comment>
<reference evidence="3" key="1">
    <citation type="submission" date="2021-03" db="EMBL/GenBank/DDBJ databases">
        <title>Chromosome level genome of the anhydrobiotic midge Polypedilum vanderplanki.</title>
        <authorList>
            <person name="Yoshida Y."/>
            <person name="Kikawada T."/>
            <person name="Gusev O."/>
        </authorList>
    </citation>
    <scope>NUCLEOTIDE SEQUENCE</scope>
    <source>
        <strain evidence="3">NIAS01</strain>
        <tissue evidence="3">Whole body or cell culture</tissue>
    </source>
</reference>
<keyword evidence="4" id="KW-1185">Reference proteome</keyword>
<dbReference type="Proteomes" id="UP001107558">
    <property type="component" value="Chromosome 3"/>
</dbReference>
<feature type="domain" description="Solute carrier family 3 member 2 N-terminal" evidence="2">
    <location>
        <begin position="30"/>
        <end position="95"/>
    </location>
</feature>